<evidence type="ECO:0000313" key="3">
    <source>
        <dbReference type="Proteomes" id="UP001054945"/>
    </source>
</evidence>
<evidence type="ECO:0000313" key="2">
    <source>
        <dbReference type="EMBL" id="GIY98702.1"/>
    </source>
</evidence>
<feature type="region of interest" description="Disordered" evidence="1">
    <location>
        <begin position="165"/>
        <end position="187"/>
    </location>
</feature>
<organism evidence="2 3">
    <name type="scientific">Caerostris extrusa</name>
    <name type="common">Bark spider</name>
    <name type="synonym">Caerostris bankana</name>
    <dbReference type="NCBI Taxonomy" id="172846"/>
    <lineage>
        <taxon>Eukaryota</taxon>
        <taxon>Metazoa</taxon>
        <taxon>Ecdysozoa</taxon>
        <taxon>Arthropoda</taxon>
        <taxon>Chelicerata</taxon>
        <taxon>Arachnida</taxon>
        <taxon>Araneae</taxon>
        <taxon>Araneomorphae</taxon>
        <taxon>Entelegynae</taxon>
        <taxon>Araneoidea</taxon>
        <taxon>Araneidae</taxon>
        <taxon>Caerostris</taxon>
    </lineage>
</organism>
<evidence type="ECO:0000256" key="1">
    <source>
        <dbReference type="SAM" id="MobiDB-lite"/>
    </source>
</evidence>
<proteinExistence type="predicted"/>
<sequence length="187" mass="20609">MANPSGVDLASACFLAPFGSALMKTERDQLPPQLSSAILTKQKAEGRLFSKGEFGTAFCVLFDYNGGDSSPVIESWNSFGPFKWCFFFGKISRYPLPPHPRNPPHPTNNKKLSPPITWLDLSWCGSKIYNYSHSRVYLLPLHPLPGRFLEKVAFGIADDFRGWRGRDGGGGGSSRESFPVPLIPGTN</sequence>
<comment type="caution">
    <text evidence="2">The sequence shown here is derived from an EMBL/GenBank/DDBJ whole genome shotgun (WGS) entry which is preliminary data.</text>
</comment>
<dbReference type="EMBL" id="BPLR01000954">
    <property type="protein sequence ID" value="GIY98702.1"/>
    <property type="molecule type" value="Genomic_DNA"/>
</dbReference>
<dbReference type="Proteomes" id="UP001054945">
    <property type="component" value="Unassembled WGS sequence"/>
</dbReference>
<keyword evidence="3" id="KW-1185">Reference proteome</keyword>
<name>A0AAV4XVC7_CAEEX</name>
<reference evidence="2 3" key="1">
    <citation type="submission" date="2021-06" db="EMBL/GenBank/DDBJ databases">
        <title>Caerostris extrusa draft genome.</title>
        <authorList>
            <person name="Kono N."/>
            <person name="Arakawa K."/>
        </authorList>
    </citation>
    <scope>NUCLEOTIDE SEQUENCE [LARGE SCALE GENOMIC DNA]</scope>
</reference>
<protein>
    <submittedName>
        <fullName evidence="2">Uncharacterized protein</fullName>
    </submittedName>
</protein>
<gene>
    <name evidence="2" type="ORF">CEXT_442061</name>
</gene>
<accession>A0AAV4XVC7</accession>
<dbReference type="AlphaFoldDB" id="A0AAV4XVC7"/>